<evidence type="ECO:0000256" key="1">
    <source>
        <dbReference type="SAM" id="Phobius"/>
    </source>
</evidence>
<proteinExistence type="predicted"/>
<evidence type="ECO:0000313" key="2">
    <source>
        <dbReference type="EMBL" id="SHG54783.1"/>
    </source>
</evidence>
<dbReference type="RefSeq" id="WP_073131214.1">
    <property type="nucleotide sequence ID" value="NZ_FQWQ01000001.1"/>
</dbReference>
<sequence>MNGQKIKELFPLGLIVAALIYTAMIVLTTNVILTRQHRMAYGLTAIVLVTYFLNKRISNIILGVTLVLGLLNIVAFTPTIMIIGGGFKFAALDAEVMLGIQLFSLLVFVAFVYAHRRDFSAWINKDGL</sequence>
<feature type="transmembrane region" description="Helical" evidence="1">
    <location>
        <begin position="96"/>
        <end position="114"/>
    </location>
</feature>
<feature type="transmembrane region" description="Helical" evidence="1">
    <location>
        <begin position="61"/>
        <end position="84"/>
    </location>
</feature>
<dbReference type="AlphaFoldDB" id="A0A1M5KRI8"/>
<keyword evidence="1" id="KW-0472">Membrane</keyword>
<gene>
    <name evidence="2" type="ORF">SAMN04488109_0770</name>
</gene>
<organism evidence="2 3">
    <name type="scientific">Chryseolinea serpens</name>
    <dbReference type="NCBI Taxonomy" id="947013"/>
    <lineage>
        <taxon>Bacteria</taxon>
        <taxon>Pseudomonadati</taxon>
        <taxon>Bacteroidota</taxon>
        <taxon>Cytophagia</taxon>
        <taxon>Cytophagales</taxon>
        <taxon>Fulvivirgaceae</taxon>
        <taxon>Chryseolinea</taxon>
    </lineage>
</organism>
<reference evidence="2 3" key="1">
    <citation type="submission" date="2016-11" db="EMBL/GenBank/DDBJ databases">
        <authorList>
            <person name="Jaros S."/>
            <person name="Januszkiewicz K."/>
            <person name="Wedrychowicz H."/>
        </authorList>
    </citation>
    <scope>NUCLEOTIDE SEQUENCE [LARGE SCALE GENOMIC DNA]</scope>
    <source>
        <strain evidence="2 3">DSM 24574</strain>
    </source>
</reference>
<dbReference type="STRING" id="947013.SAMN04488109_0770"/>
<keyword evidence="3" id="KW-1185">Reference proteome</keyword>
<feature type="transmembrane region" description="Helical" evidence="1">
    <location>
        <begin position="39"/>
        <end position="54"/>
    </location>
</feature>
<dbReference type="EMBL" id="FQWQ01000001">
    <property type="protein sequence ID" value="SHG54783.1"/>
    <property type="molecule type" value="Genomic_DNA"/>
</dbReference>
<keyword evidence="1" id="KW-1133">Transmembrane helix</keyword>
<dbReference type="Proteomes" id="UP000184212">
    <property type="component" value="Unassembled WGS sequence"/>
</dbReference>
<accession>A0A1M5KRI8</accession>
<feature type="transmembrane region" description="Helical" evidence="1">
    <location>
        <begin position="12"/>
        <end position="33"/>
    </location>
</feature>
<name>A0A1M5KRI8_9BACT</name>
<protein>
    <submittedName>
        <fullName evidence="2">Uncharacterized protein</fullName>
    </submittedName>
</protein>
<keyword evidence="1" id="KW-0812">Transmembrane</keyword>
<evidence type="ECO:0000313" key="3">
    <source>
        <dbReference type="Proteomes" id="UP000184212"/>
    </source>
</evidence>